<keyword evidence="3" id="KW-0328">Glycosyltransferase</keyword>
<dbReference type="AlphaFoldDB" id="A0A5C6VBN2"/>
<sequence length="362" mass="40272">MRIVHLANHIRNTGNGIVNMMVDLACTQAKAGNDVVVATSGGEFDELLNSHGVKTFQLTQSSSVWRIFSMIRAFRKLTHECQPDVVHAHMVTGVLIGRFASMKRNYVLLATVHNVFQRSASLMRLGDRVVCVTKDVAKSMGNRGISKSKIEVVRNGTIGSPRRSPVELLPAETLKRPCIVTVAGMYERKGIRDLILAFSIVNGRFPESRLYLIGDGPDRPAMEALVRDLKLEKRVRFTGFVADPHAYLQSSDVFVLASHNESGALALVEAREAGCAIIATDVDGNPEMLDFGRAGVLIPVRRPETLADAICRMLDDHDLRESYRQRSRIGLSEFSVEYVCEQYLTVYRRAIRCLGEHSSMRN</sequence>
<feature type="domain" description="Glycosyltransferase subfamily 4-like N-terminal" evidence="2">
    <location>
        <begin position="15"/>
        <end position="156"/>
    </location>
</feature>
<feature type="domain" description="Glycosyl transferase family 1" evidence="1">
    <location>
        <begin position="175"/>
        <end position="328"/>
    </location>
</feature>
<dbReference type="Gene3D" id="3.40.50.2000">
    <property type="entry name" value="Glycogen Phosphorylase B"/>
    <property type="match status" value="2"/>
</dbReference>
<evidence type="ECO:0000313" key="6">
    <source>
        <dbReference type="Proteomes" id="UP001481677"/>
    </source>
</evidence>
<name>A0A5C6VBN2_9BURK</name>
<dbReference type="InterPro" id="IPR028098">
    <property type="entry name" value="Glyco_trans_4-like_N"/>
</dbReference>
<dbReference type="EMBL" id="JAZHGA010000035">
    <property type="protein sequence ID" value="MEM5344538.1"/>
    <property type="molecule type" value="Genomic_DNA"/>
</dbReference>
<keyword evidence="6" id="KW-1185">Reference proteome</keyword>
<evidence type="ECO:0000313" key="3">
    <source>
        <dbReference type="EMBL" id="MEM5344538.1"/>
    </source>
</evidence>
<evidence type="ECO:0000313" key="5">
    <source>
        <dbReference type="Proteomes" id="UP000321776"/>
    </source>
</evidence>
<gene>
    <name evidence="4" type="ORF">FRZ40_17810</name>
    <name evidence="3" type="ORF">V4C56_33550</name>
</gene>
<dbReference type="GO" id="GO:0016757">
    <property type="term" value="F:glycosyltransferase activity"/>
    <property type="evidence" value="ECO:0007669"/>
    <property type="project" value="UniProtKB-KW"/>
</dbReference>
<dbReference type="Proteomes" id="UP000321776">
    <property type="component" value="Unassembled WGS sequence"/>
</dbReference>
<reference evidence="3 6" key="3">
    <citation type="submission" date="2024-01" db="EMBL/GenBank/DDBJ databases">
        <title>The diversity of rhizobia nodulating Mimosa spp. in eleven states of Brazil covering several biomes is determined by host plant, location, and edaphic factors.</title>
        <authorList>
            <person name="Rouws L."/>
            <person name="Barauna A."/>
            <person name="Beukes C."/>
            <person name="De Faria S.M."/>
            <person name="Gross E."/>
            <person name="Dos Reis Junior F.B."/>
            <person name="Simon M."/>
            <person name="Maluk M."/>
            <person name="Odee D.W."/>
            <person name="Kenicer G."/>
            <person name="Young J.P.W."/>
            <person name="Reis V.M."/>
            <person name="Zilli J."/>
            <person name="James E.K."/>
        </authorList>
    </citation>
    <scope>NUCLEOTIDE SEQUENCE [LARGE SCALE GENOMIC DNA]</scope>
    <source>
        <strain evidence="3 6">JPY530</strain>
    </source>
</reference>
<evidence type="ECO:0000259" key="2">
    <source>
        <dbReference type="Pfam" id="PF13439"/>
    </source>
</evidence>
<dbReference type="Proteomes" id="UP001481677">
    <property type="component" value="Unassembled WGS sequence"/>
</dbReference>
<dbReference type="CDD" id="cd03801">
    <property type="entry name" value="GT4_PimA-like"/>
    <property type="match status" value="1"/>
</dbReference>
<dbReference type="EC" id="2.4.-.-" evidence="3"/>
<dbReference type="Pfam" id="PF13439">
    <property type="entry name" value="Glyco_transf_4"/>
    <property type="match status" value="1"/>
</dbReference>
<reference evidence="4" key="2">
    <citation type="submission" date="2019-08" db="EMBL/GenBank/DDBJ databases">
        <authorList>
            <person name="Im W.-T."/>
        </authorList>
    </citation>
    <scope>NUCLEOTIDE SEQUENCE</scope>
    <source>
        <strain evidence="4">NF 2-5-3</strain>
    </source>
</reference>
<accession>A0A5C6VBN2</accession>
<dbReference type="RefSeq" id="WP_147235014.1">
    <property type="nucleotide sequence ID" value="NZ_JAZHFZ010000036.1"/>
</dbReference>
<reference evidence="4 5" key="1">
    <citation type="journal article" date="2018" name="Int. J. Syst. Evol. Microbiol.">
        <title>Paraburkholderia azotifigens sp. nov., a nitrogen-fixing bacterium isolated from paddy soil.</title>
        <authorList>
            <person name="Choi G.M."/>
            <person name="Im W.T."/>
        </authorList>
    </citation>
    <scope>NUCLEOTIDE SEQUENCE [LARGE SCALE GENOMIC DNA]</scope>
    <source>
        <strain evidence="4 5">NF 2-5-3</strain>
    </source>
</reference>
<evidence type="ECO:0000313" key="4">
    <source>
        <dbReference type="EMBL" id="TXC82344.1"/>
    </source>
</evidence>
<dbReference type="InterPro" id="IPR001296">
    <property type="entry name" value="Glyco_trans_1"/>
</dbReference>
<proteinExistence type="predicted"/>
<protein>
    <submittedName>
        <fullName evidence="4">Glycosyltransferase family 4 protein</fullName>
        <ecNumber evidence="3">2.4.-.-</ecNumber>
    </submittedName>
</protein>
<comment type="caution">
    <text evidence="4">The sequence shown here is derived from an EMBL/GenBank/DDBJ whole genome shotgun (WGS) entry which is preliminary data.</text>
</comment>
<dbReference type="PANTHER" id="PTHR12526:SF630">
    <property type="entry name" value="GLYCOSYLTRANSFERASE"/>
    <property type="match status" value="1"/>
</dbReference>
<keyword evidence="4" id="KW-0808">Transferase</keyword>
<evidence type="ECO:0000259" key="1">
    <source>
        <dbReference type="Pfam" id="PF00534"/>
    </source>
</evidence>
<dbReference type="Pfam" id="PF00534">
    <property type="entry name" value="Glycos_transf_1"/>
    <property type="match status" value="1"/>
</dbReference>
<dbReference type="PANTHER" id="PTHR12526">
    <property type="entry name" value="GLYCOSYLTRANSFERASE"/>
    <property type="match status" value="1"/>
</dbReference>
<dbReference type="EMBL" id="VOQS01000003">
    <property type="protein sequence ID" value="TXC82344.1"/>
    <property type="molecule type" value="Genomic_DNA"/>
</dbReference>
<dbReference type="SUPFAM" id="SSF53756">
    <property type="entry name" value="UDP-Glycosyltransferase/glycogen phosphorylase"/>
    <property type="match status" value="1"/>
</dbReference>
<organism evidence="4 5">
    <name type="scientific">Paraburkholderia azotifigens</name>
    <dbReference type="NCBI Taxonomy" id="2057004"/>
    <lineage>
        <taxon>Bacteria</taxon>
        <taxon>Pseudomonadati</taxon>
        <taxon>Pseudomonadota</taxon>
        <taxon>Betaproteobacteria</taxon>
        <taxon>Burkholderiales</taxon>
        <taxon>Burkholderiaceae</taxon>
        <taxon>Paraburkholderia</taxon>
    </lineage>
</organism>